<dbReference type="AlphaFoldDB" id="C7ZL82"/>
<gene>
    <name evidence="3" type="ORF">NECHADRAFT_88093</name>
</gene>
<dbReference type="VEuPathDB" id="FungiDB:NECHADRAFT_88093"/>
<keyword evidence="4" id="KW-1185">Reference proteome</keyword>
<keyword evidence="2" id="KW-0812">Transmembrane</keyword>
<evidence type="ECO:0000256" key="1">
    <source>
        <dbReference type="SAM" id="MobiDB-lite"/>
    </source>
</evidence>
<evidence type="ECO:0000313" key="4">
    <source>
        <dbReference type="Proteomes" id="UP000005206"/>
    </source>
</evidence>
<dbReference type="OrthoDB" id="5017649at2759"/>
<dbReference type="Proteomes" id="UP000005206">
    <property type="component" value="Chromosome 13"/>
</dbReference>
<keyword evidence="2" id="KW-1133">Transmembrane helix</keyword>
<dbReference type="OMA" id="FDVRMTN"/>
<dbReference type="RefSeq" id="XP_003040982.1">
    <property type="nucleotide sequence ID" value="XM_003040936.1"/>
</dbReference>
<feature type="region of interest" description="Disordered" evidence="1">
    <location>
        <begin position="1"/>
        <end position="22"/>
    </location>
</feature>
<feature type="transmembrane region" description="Helical" evidence="2">
    <location>
        <begin position="34"/>
        <end position="58"/>
    </location>
</feature>
<evidence type="ECO:0000256" key="2">
    <source>
        <dbReference type="SAM" id="Phobius"/>
    </source>
</evidence>
<reference evidence="3 4" key="1">
    <citation type="journal article" date="2009" name="PLoS Genet.">
        <title>The genome of Nectria haematococca: contribution of supernumerary chromosomes to gene expansion.</title>
        <authorList>
            <person name="Coleman J.J."/>
            <person name="Rounsley S.D."/>
            <person name="Rodriguez-Carres M."/>
            <person name="Kuo A."/>
            <person name="Wasmann C.C."/>
            <person name="Grimwood J."/>
            <person name="Schmutz J."/>
            <person name="Taga M."/>
            <person name="White G.J."/>
            <person name="Zhou S."/>
            <person name="Schwartz D.C."/>
            <person name="Freitag M."/>
            <person name="Ma L.J."/>
            <person name="Danchin E.G."/>
            <person name="Henrissat B."/>
            <person name="Coutinho P.M."/>
            <person name="Nelson D.R."/>
            <person name="Straney D."/>
            <person name="Napoli C.A."/>
            <person name="Barker B.M."/>
            <person name="Gribskov M."/>
            <person name="Rep M."/>
            <person name="Kroken S."/>
            <person name="Molnar I."/>
            <person name="Rensing C."/>
            <person name="Kennell J.C."/>
            <person name="Zamora J."/>
            <person name="Farman M.L."/>
            <person name="Selker E.U."/>
            <person name="Salamov A."/>
            <person name="Shapiro H."/>
            <person name="Pangilinan J."/>
            <person name="Lindquist E."/>
            <person name="Lamers C."/>
            <person name="Grigoriev I.V."/>
            <person name="Geiser D.M."/>
            <person name="Covert S.F."/>
            <person name="Temporini E."/>
            <person name="Vanetten H.D."/>
        </authorList>
    </citation>
    <scope>NUCLEOTIDE SEQUENCE [LARGE SCALE GENOMIC DNA]</scope>
    <source>
        <strain evidence="4">ATCC MYA-4622 / CBS 123669 / FGSC 9596 / NRRL 45880 / 77-13-4</strain>
    </source>
</reference>
<organism evidence="3 4">
    <name type="scientific">Fusarium vanettenii (strain ATCC MYA-4622 / CBS 123669 / FGSC 9596 / NRRL 45880 / 77-13-4)</name>
    <name type="common">Fusarium solani subsp. pisi</name>
    <dbReference type="NCBI Taxonomy" id="660122"/>
    <lineage>
        <taxon>Eukaryota</taxon>
        <taxon>Fungi</taxon>
        <taxon>Dikarya</taxon>
        <taxon>Ascomycota</taxon>
        <taxon>Pezizomycotina</taxon>
        <taxon>Sordariomycetes</taxon>
        <taxon>Hypocreomycetidae</taxon>
        <taxon>Hypocreales</taxon>
        <taxon>Nectriaceae</taxon>
        <taxon>Fusarium</taxon>
        <taxon>Fusarium solani species complex</taxon>
        <taxon>Fusarium vanettenii</taxon>
    </lineage>
</organism>
<dbReference type="eggNOG" id="ENOG502T67C">
    <property type="taxonomic scope" value="Eukaryota"/>
</dbReference>
<protein>
    <submittedName>
        <fullName evidence="3">Uncharacterized protein</fullName>
    </submittedName>
</protein>
<proteinExistence type="predicted"/>
<keyword evidence="2" id="KW-0472">Membrane</keyword>
<name>C7ZL82_FUSV7</name>
<dbReference type="KEGG" id="nhe:NECHADRAFT_88093"/>
<dbReference type="EMBL" id="GG698943">
    <property type="protein sequence ID" value="EEU35269.1"/>
    <property type="molecule type" value="Genomic_DNA"/>
</dbReference>
<evidence type="ECO:0000313" key="3">
    <source>
        <dbReference type="EMBL" id="EEU35269.1"/>
    </source>
</evidence>
<sequence length="118" mass="12724">MAEKFSTPDANPTLTQPPAPVMAPPEKSSGFLKVIAFFDLLVKLAATGALFGILVILLRINSHIGDVTSGDKTMVVRISQRFDSTPIRVSASQEVSGGNFQVELTNSIDDPVYFKVDQ</sequence>
<dbReference type="HOGENOM" id="CLU_2197059_0_0_1"/>
<accession>C7ZL82</accession>
<dbReference type="GeneID" id="9675387"/>
<dbReference type="InParanoid" id="C7ZL82"/>